<dbReference type="AlphaFoldDB" id="A0A069E725"/>
<evidence type="ECO:0000313" key="7">
    <source>
        <dbReference type="Proteomes" id="UP000027446"/>
    </source>
</evidence>
<organism evidence="6 7">
    <name type="scientific">Hyphomonas adhaerens MHS-3</name>
    <dbReference type="NCBI Taxonomy" id="1280949"/>
    <lineage>
        <taxon>Bacteria</taxon>
        <taxon>Pseudomonadati</taxon>
        <taxon>Pseudomonadota</taxon>
        <taxon>Alphaproteobacteria</taxon>
        <taxon>Hyphomonadales</taxon>
        <taxon>Hyphomonadaceae</taxon>
        <taxon>Hyphomonas</taxon>
    </lineage>
</organism>
<dbReference type="Proteomes" id="UP000027446">
    <property type="component" value="Unassembled WGS sequence"/>
</dbReference>
<keyword evidence="7" id="KW-1185">Reference proteome</keyword>
<dbReference type="STRING" id="1280949.HAD_10405"/>
<dbReference type="RefSeq" id="WP_084331877.1">
    <property type="nucleotide sequence ID" value="NZ_ARYH01000001.1"/>
</dbReference>
<gene>
    <name evidence="6" type="ORF">HAD_10405</name>
</gene>
<reference evidence="6 7" key="1">
    <citation type="journal article" date="2014" name="Antonie Van Leeuwenhoek">
        <title>Hyphomonas beringensis sp. nov. and Hyphomonas chukchiensis sp. nov., isolated from surface seawater of the Bering Sea and Chukchi Sea.</title>
        <authorList>
            <person name="Li C."/>
            <person name="Lai Q."/>
            <person name="Li G."/>
            <person name="Dong C."/>
            <person name="Wang J."/>
            <person name="Liao Y."/>
            <person name="Shao Z."/>
        </authorList>
    </citation>
    <scope>NUCLEOTIDE SEQUENCE [LARGE SCALE GENOMIC DNA]</scope>
    <source>
        <strain evidence="6 7">MHS-3</strain>
    </source>
</reference>
<dbReference type="PRINTS" id="PR00455">
    <property type="entry name" value="HTHTETR"/>
</dbReference>
<dbReference type="GO" id="GO:0003700">
    <property type="term" value="F:DNA-binding transcription factor activity"/>
    <property type="evidence" value="ECO:0007669"/>
    <property type="project" value="TreeGrafter"/>
</dbReference>
<protein>
    <submittedName>
        <fullName evidence="6">Regulatory protein TetR</fullName>
    </submittedName>
</protein>
<dbReference type="Pfam" id="PF00440">
    <property type="entry name" value="TetR_N"/>
    <property type="match status" value="1"/>
</dbReference>
<dbReference type="PANTHER" id="PTHR30055:SF234">
    <property type="entry name" value="HTH-TYPE TRANSCRIPTIONAL REGULATOR BETI"/>
    <property type="match status" value="1"/>
</dbReference>
<name>A0A069E725_9PROT</name>
<dbReference type="PROSITE" id="PS50977">
    <property type="entry name" value="HTH_TETR_2"/>
    <property type="match status" value="1"/>
</dbReference>
<dbReference type="PANTHER" id="PTHR30055">
    <property type="entry name" value="HTH-TYPE TRANSCRIPTIONAL REGULATOR RUTR"/>
    <property type="match status" value="1"/>
</dbReference>
<dbReference type="OrthoDB" id="9811084at2"/>
<evidence type="ECO:0000259" key="5">
    <source>
        <dbReference type="PROSITE" id="PS50977"/>
    </source>
</evidence>
<dbReference type="eggNOG" id="COG1309">
    <property type="taxonomic scope" value="Bacteria"/>
</dbReference>
<evidence type="ECO:0000256" key="1">
    <source>
        <dbReference type="ARBA" id="ARBA00023015"/>
    </source>
</evidence>
<feature type="domain" description="HTH tetR-type" evidence="5">
    <location>
        <begin position="18"/>
        <end position="78"/>
    </location>
</feature>
<keyword evidence="2 4" id="KW-0238">DNA-binding</keyword>
<dbReference type="InterPro" id="IPR009057">
    <property type="entry name" value="Homeodomain-like_sf"/>
</dbReference>
<accession>A0A069E725</accession>
<dbReference type="InterPro" id="IPR050109">
    <property type="entry name" value="HTH-type_TetR-like_transc_reg"/>
</dbReference>
<dbReference type="EMBL" id="ARYH01000001">
    <property type="protein sequence ID" value="KCZ86090.1"/>
    <property type="molecule type" value="Genomic_DNA"/>
</dbReference>
<sequence length="213" mass="23267">MNSHTIMERAEIGRRKRRKTRAILVDAAMRVFAEKGLEAATNAEVFSEAGVSRGTFYNYFETKEDLLKAVASELVDQLNDQIDSYTEEISGTPERLAWTFGSFLNRTKADPVWARVILSIAAMNFPHPVGASTGANIARDMQAGRDQGLFTLEDDEVAINIMVGTVTQAMHSTLAGRTGPDHAYHVAKSILLALGTPEARATEAAKLARQADL</sequence>
<dbReference type="InterPro" id="IPR049513">
    <property type="entry name" value="TetR_C_40"/>
</dbReference>
<evidence type="ECO:0000256" key="4">
    <source>
        <dbReference type="PROSITE-ProRule" id="PRU00335"/>
    </source>
</evidence>
<dbReference type="InterPro" id="IPR001647">
    <property type="entry name" value="HTH_TetR"/>
</dbReference>
<proteinExistence type="predicted"/>
<feature type="DNA-binding region" description="H-T-H motif" evidence="4">
    <location>
        <begin position="41"/>
        <end position="60"/>
    </location>
</feature>
<evidence type="ECO:0000313" key="6">
    <source>
        <dbReference type="EMBL" id="KCZ86090.1"/>
    </source>
</evidence>
<dbReference type="GO" id="GO:0000976">
    <property type="term" value="F:transcription cis-regulatory region binding"/>
    <property type="evidence" value="ECO:0007669"/>
    <property type="project" value="TreeGrafter"/>
</dbReference>
<dbReference type="Gene3D" id="1.10.357.10">
    <property type="entry name" value="Tetracycline Repressor, domain 2"/>
    <property type="match status" value="1"/>
</dbReference>
<keyword evidence="1" id="KW-0805">Transcription regulation</keyword>
<dbReference type="Pfam" id="PF21306">
    <property type="entry name" value="TetR_C_40"/>
    <property type="match status" value="1"/>
</dbReference>
<evidence type="ECO:0000256" key="3">
    <source>
        <dbReference type="ARBA" id="ARBA00023163"/>
    </source>
</evidence>
<keyword evidence="3" id="KW-0804">Transcription</keyword>
<comment type="caution">
    <text evidence="6">The sequence shown here is derived from an EMBL/GenBank/DDBJ whole genome shotgun (WGS) entry which is preliminary data.</text>
</comment>
<dbReference type="SUPFAM" id="SSF46689">
    <property type="entry name" value="Homeodomain-like"/>
    <property type="match status" value="1"/>
</dbReference>
<evidence type="ECO:0000256" key="2">
    <source>
        <dbReference type="ARBA" id="ARBA00023125"/>
    </source>
</evidence>